<comment type="caution">
    <text evidence="2">The sequence shown here is derived from an EMBL/GenBank/DDBJ whole genome shotgun (WGS) entry which is preliminary data.</text>
</comment>
<evidence type="ECO:0000313" key="3">
    <source>
        <dbReference type="Proteomes" id="UP001162156"/>
    </source>
</evidence>
<dbReference type="EMBL" id="JANEYF010003324">
    <property type="protein sequence ID" value="KAJ8937302.1"/>
    <property type="molecule type" value="Genomic_DNA"/>
</dbReference>
<sequence length="70" mass="7996">MGLELKKPGEVFSIDESMVPFRGRLIIKQYIPNKSSKYGVKIFKICDEKGYTYDSIMYKGKSGELVQKKG</sequence>
<reference evidence="2" key="1">
    <citation type="journal article" date="2023" name="Insect Mol. Biol.">
        <title>Genome sequencing provides insights into the evolution of gene families encoding plant cell wall-degrading enzymes in longhorned beetles.</title>
        <authorList>
            <person name="Shin N.R."/>
            <person name="Okamura Y."/>
            <person name="Kirsch R."/>
            <person name="Pauchet Y."/>
        </authorList>
    </citation>
    <scope>NUCLEOTIDE SEQUENCE</scope>
    <source>
        <strain evidence="2">RBIC_L_NR</strain>
    </source>
</reference>
<name>A0AAV8XF65_9CUCU</name>
<dbReference type="PANTHER" id="PTHR46599">
    <property type="entry name" value="PIGGYBAC TRANSPOSABLE ELEMENT-DERIVED PROTEIN 4"/>
    <property type="match status" value="1"/>
</dbReference>
<dbReference type="Pfam" id="PF13843">
    <property type="entry name" value="DDE_Tnp_1_7"/>
    <property type="match status" value="1"/>
</dbReference>
<evidence type="ECO:0000313" key="2">
    <source>
        <dbReference type="EMBL" id="KAJ8937302.1"/>
    </source>
</evidence>
<dbReference type="AlphaFoldDB" id="A0AAV8XF65"/>
<gene>
    <name evidence="2" type="ORF">NQ314_011941</name>
</gene>
<dbReference type="Proteomes" id="UP001162156">
    <property type="component" value="Unassembled WGS sequence"/>
</dbReference>
<keyword evidence="3" id="KW-1185">Reference proteome</keyword>
<accession>A0AAV8XF65</accession>
<organism evidence="2 3">
    <name type="scientific">Rhamnusium bicolor</name>
    <dbReference type="NCBI Taxonomy" id="1586634"/>
    <lineage>
        <taxon>Eukaryota</taxon>
        <taxon>Metazoa</taxon>
        <taxon>Ecdysozoa</taxon>
        <taxon>Arthropoda</taxon>
        <taxon>Hexapoda</taxon>
        <taxon>Insecta</taxon>
        <taxon>Pterygota</taxon>
        <taxon>Neoptera</taxon>
        <taxon>Endopterygota</taxon>
        <taxon>Coleoptera</taxon>
        <taxon>Polyphaga</taxon>
        <taxon>Cucujiformia</taxon>
        <taxon>Chrysomeloidea</taxon>
        <taxon>Cerambycidae</taxon>
        <taxon>Lepturinae</taxon>
        <taxon>Rhagiini</taxon>
        <taxon>Rhamnusium</taxon>
    </lineage>
</organism>
<proteinExistence type="predicted"/>
<protein>
    <recommendedName>
        <fullName evidence="1">PiggyBac transposable element-derived protein domain-containing protein</fullName>
    </recommendedName>
</protein>
<dbReference type="InterPro" id="IPR029526">
    <property type="entry name" value="PGBD"/>
</dbReference>
<feature type="domain" description="PiggyBac transposable element-derived protein" evidence="1">
    <location>
        <begin position="7"/>
        <end position="65"/>
    </location>
</feature>
<dbReference type="PANTHER" id="PTHR46599:SF3">
    <property type="entry name" value="PIGGYBAC TRANSPOSABLE ELEMENT-DERIVED PROTEIN 4"/>
    <property type="match status" value="1"/>
</dbReference>
<evidence type="ECO:0000259" key="1">
    <source>
        <dbReference type="Pfam" id="PF13843"/>
    </source>
</evidence>